<gene>
    <name evidence="3" type="ORF">IAB12_03315</name>
</gene>
<dbReference type="PANTHER" id="PTHR43377:SF2">
    <property type="entry name" value="BINDING ROSSMANN FOLD OXIDOREDUCTASE, PUTATIVE (AFU_ORTHOLOGUE AFUA_4G00560)-RELATED"/>
    <property type="match status" value="1"/>
</dbReference>
<protein>
    <submittedName>
        <fullName evidence="3">Gfo/Idh/MocA family oxidoreductase</fullName>
    </submittedName>
</protein>
<reference evidence="3" key="2">
    <citation type="submission" date="2021-04" db="EMBL/GenBank/DDBJ databases">
        <authorList>
            <person name="Gilroy R."/>
        </authorList>
    </citation>
    <scope>NUCLEOTIDE SEQUENCE</scope>
    <source>
        <strain evidence="3">Gambia11-129</strain>
    </source>
</reference>
<accession>A0A9D1PSL3</accession>
<evidence type="ECO:0000259" key="1">
    <source>
        <dbReference type="Pfam" id="PF01408"/>
    </source>
</evidence>
<dbReference type="Pfam" id="PF01408">
    <property type="entry name" value="GFO_IDH_MocA"/>
    <property type="match status" value="1"/>
</dbReference>
<dbReference type="Gene3D" id="3.40.50.720">
    <property type="entry name" value="NAD(P)-binding Rossmann-like Domain"/>
    <property type="match status" value="1"/>
</dbReference>
<dbReference type="AlphaFoldDB" id="A0A9D1PSL3"/>
<feature type="domain" description="Gfo/Idh/MocA-like oxidoreductase N-terminal" evidence="1">
    <location>
        <begin position="5"/>
        <end position="126"/>
    </location>
</feature>
<feature type="domain" description="Gfo/Idh/MocA-like oxidoreductase C-terminal" evidence="2">
    <location>
        <begin position="140"/>
        <end position="413"/>
    </location>
</feature>
<dbReference type="GO" id="GO:0000166">
    <property type="term" value="F:nucleotide binding"/>
    <property type="evidence" value="ECO:0007669"/>
    <property type="project" value="InterPro"/>
</dbReference>
<dbReference type="SUPFAM" id="SSF55347">
    <property type="entry name" value="Glyceraldehyde-3-phosphate dehydrogenase-like, C-terminal domain"/>
    <property type="match status" value="1"/>
</dbReference>
<dbReference type="SUPFAM" id="SSF51735">
    <property type="entry name" value="NAD(P)-binding Rossmann-fold domains"/>
    <property type="match status" value="1"/>
</dbReference>
<dbReference type="EMBL" id="DXHU01000015">
    <property type="protein sequence ID" value="HIV98794.1"/>
    <property type="molecule type" value="Genomic_DNA"/>
</dbReference>
<dbReference type="InterPro" id="IPR036291">
    <property type="entry name" value="NAD(P)-bd_dom_sf"/>
</dbReference>
<evidence type="ECO:0000313" key="4">
    <source>
        <dbReference type="Proteomes" id="UP000823936"/>
    </source>
</evidence>
<dbReference type="InterPro" id="IPR000683">
    <property type="entry name" value="Gfo/Idh/MocA-like_OxRdtase_N"/>
</dbReference>
<dbReference type="InterPro" id="IPR004104">
    <property type="entry name" value="Gfo/Idh/MocA-like_OxRdtase_C"/>
</dbReference>
<dbReference type="PANTHER" id="PTHR43377">
    <property type="entry name" value="BILIVERDIN REDUCTASE A"/>
    <property type="match status" value="1"/>
</dbReference>
<organism evidence="3 4">
    <name type="scientific">Candidatus Ornithospirochaeta avicola</name>
    <dbReference type="NCBI Taxonomy" id="2840896"/>
    <lineage>
        <taxon>Bacteria</taxon>
        <taxon>Pseudomonadati</taxon>
        <taxon>Spirochaetota</taxon>
        <taxon>Spirochaetia</taxon>
        <taxon>Spirochaetales</taxon>
        <taxon>Spirochaetaceae</taxon>
        <taxon>Spirochaetaceae incertae sedis</taxon>
        <taxon>Candidatus Ornithospirochaeta</taxon>
    </lineage>
</organism>
<dbReference type="Gene3D" id="3.30.360.10">
    <property type="entry name" value="Dihydrodipicolinate Reductase, domain 2"/>
    <property type="match status" value="1"/>
</dbReference>
<comment type="caution">
    <text evidence="3">The sequence shown here is derived from an EMBL/GenBank/DDBJ whole genome shotgun (WGS) entry which is preliminary data.</text>
</comment>
<proteinExistence type="predicted"/>
<reference evidence="3" key="1">
    <citation type="journal article" date="2021" name="PeerJ">
        <title>Extensive microbial diversity within the chicken gut microbiome revealed by metagenomics and culture.</title>
        <authorList>
            <person name="Gilroy R."/>
            <person name="Ravi A."/>
            <person name="Getino M."/>
            <person name="Pursley I."/>
            <person name="Horton D.L."/>
            <person name="Alikhan N.F."/>
            <person name="Baker D."/>
            <person name="Gharbi K."/>
            <person name="Hall N."/>
            <person name="Watson M."/>
            <person name="Adriaenssens E.M."/>
            <person name="Foster-Nyarko E."/>
            <person name="Jarju S."/>
            <person name="Secka A."/>
            <person name="Antonio M."/>
            <person name="Oren A."/>
            <person name="Chaudhuri R.R."/>
            <person name="La Ragione R."/>
            <person name="Hildebrand F."/>
            <person name="Pallen M.J."/>
        </authorList>
    </citation>
    <scope>NUCLEOTIDE SEQUENCE</scope>
    <source>
        <strain evidence="3">Gambia11-129</strain>
    </source>
</reference>
<dbReference type="Pfam" id="PF02894">
    <property type="entry name" value="GFO_IDH_MocA_C"/>
    <property type="match status" value="1"/>
</dbReference>
<dbReference type="Proteomes" id="UP000823936">
    <property type="component" value="Unassembled WGS sequence"/>
</dbReference>
<sequence>MKKVTFAIAGLGSRGLDAYAEYQKKHPDEMEIVAVADLKEERRNLAKKEYGIKDDRIYKSAEEMLKEKRLADAIIIATQDQDHVREALMAIEKGYHILMEKPISPSKDECLLLLDKARGYDKKIAVCHVLRYTSFYRTIKEIIDSKRLGSVVSIDAIEAVGYWHMAHSFVRGNWRNYNTTSPMLMQKSCHDMDILRYLTGEKAKRISSSGSLMYFKRENAPEGAAERCTICKVKDSCPFDAEKIYITDRKTGIRHNRQWPCNVLQSNPDEEKIRKAIEIGPYGRCVFHSDNNVVDHQCVLIEFESGATATFQMIGLSKENHRSIHIFFTNGELLADMLSDEIVIKNFDDKEYEKIKIEKSSSGHLGGDEQIMKEFIMSVNGEGDVSSSLSLSIDSHMMVFAAEESRISGKAVSLIDEFKGQAYNPEDGITLEWMGRAEGINEEQ</sequence>
<evidence type="ECO:0000313" key="3">
    <source>
        <dbReference type="EMBL" id="HIV98794.1"/>
    </source>
</evidence>
<evidence type="ECO:0000259" key="2">
    <source>
        <dbReference type="Pfam" id="PF02894"/>
    </source>
</evidence>
<name>A0A9D1PSL3_9SPIO</name>
<dbReference type="InterPro" id="IPR051450">
    <property type="entry name" value="Gfo/Idh/MocA_Oxidoreductases"/>
</dbReference>